<sequence length="138" mass="15706">MWPFKVNYTSLREKDEMDDESNTGLISQTSNVEREASTFRIHTGFALVHTIIAMLWLSVFWTYTPLCRQSPEALRPLELVAAAEAISYETVIFDISGGGTRENPITPYEGPPTPEKDMRWWELINGQPQPVEATPLDF</sequence>
<keyword evidence="2" id="KW-0472">Membrane</keyword>
<evidence type="ECO:0000313" key="4">
    <source>
        <dbReference type="Proteomes" id="UP000750711"/>
    </source>
</evidence>
<dbReference type="Proteomes" id="UP000750711">
    <property type="component" value="Unassembled WGS sequence"/>
</dbReference>
<gene>
    <name evidence="3" type="ORF">GP486_004107</name>
</gene>
<keyword evidence="2" id="KW-1133">Transmembrane helix</keyword>
<reference evidence="3" key="1">
    <citation type="submission" date="2021-03" db="EMBL/GenBank/DDBJ databases">
        <title>Comparative genomics and phylogenomic investigation of the class Geoglossomycetes provide insights into ecological specialization and systematics.</title>
        <authorList>
            <person name="Melie T."/>
            <person name="Pirro S."/>
            <person name="Miller A.N."/>
            <person name="Quandt A."/>
        </authorList>
    </citation>
    <scope>NUCLEOTIDE SEQUENCE</scope>
    <source>
        <strain evidence="3">CAQ_001_2017</strain>
    </source>
</reference>
<comment type="similarity">
    <text evidence="1">Belongs to the ustYa family.</text>
</comment>
<comment type="caution">
    <text evidence="3">The sequence shown here is derived from an EMBL/GenBank/DDBJ whole genome shotgun (WGS) entry which is preliminary data.</text>
</comment>
<proteinExistence type="inferred from homology"/>
<keyword evidence="2" id="KW-0812">Transmembrane</keyword>
<evidence type="ECO:0000256" key="1">
    <source>
        <dbReference type="ARBA" id="ARBA00035112"/>
    </source>
</evidence>
<evidence type="ECO:0000313" key="3">
    <source>
        <dbReference type="EMBL" id="KAH0559383.1"/>
    </source>
</evidence>
<accession>A0A9P8LBT6</accession>
<protein>
    <submittedName>
        <fullName evidence="3">Uncharacterized protein</fullName>
    </submittedName>
</protein>
<dbReference type="GO" id="GO:0043386">
    <property type="term" value="P:mycotoxin biosynthetic process"/>
    <property type="evidence" value="ECO:0007669"/>
    <property type="project" value="InterPro"/>
</dbReference>
<dbReference type="InterPro" id="IPR021765">
    <property type="entry name" value="UstYa-like"/>
</dbReference>
<dbReference type="EMBL" id="JAGHQM010000611">
    <property type="protein sequence ID" value="KAH0559383.1"/>
    <property type="molecule type" value="Genomic_DNA"/>
</dbReference>
<keyword evidence="4" id="KW-1185">Reference proteome</keyword>
<organism evidence="3 4">
    <name type="scientific">Trichoglossum hirsutum</name>
    <dbReference type="NCBI Taxonomy" id="265104"/>
    <lineage>
        <taxon>Eukaryota</taxon>
        <taxon>Fungi</taxon>
        <taxon>Dikarya</taxon>
        <taxon>Ascomycota</taxon>
        <taxon>Pezizomycotina</taxon>
        <taxon>Geoglossomycetes</taxon>
        <taxon>Geoglossales</taxon>
        <taxon>Geoglossaceae</taxon>
        <taxon>Trichoglossum</taxon>
    </lineage>
</organism>
<dbReference type="Pfam" id="PF11807">
    <property type="entry name" value="UstYa"/>
    <property type="match status" value="1"/>
</dbReference>
<name>A0A9P8LBT6_9PEZI</name>
<feature type="transmembrane region" description="Helical" evidence="2">
    <location>
        <begin position="44"/>
        <end position="63"/>
    </location>
</feature>
<evidence type="ECO:0000256" key="2">
    <source>
        <dbReference type="SAM" id="Phobius"/>
    </source>
</evidence>
<dbReference type="AlphaFoldDB" id="A0A9P8LBT6"/>